<keyword evidence="7 8" id="KW-0472">Membrane</keyword>
<name>A0A937VY28_UNCTE</name>
<keyword evidence="3" id="KW-0813">Transport</keyword>
<feature type="transmembrane region" description="Helical" evidence="8">
    <location>
        <begin position="89"/>
        <end position="109"/>
    </location>
</feature>
<evidence type="ECO:0000256" key="5">
    <source>
        <dbReference type="ARBA" id="ARBA00022692"/>
    </source>
</evidence>
<evidence type="ECO:0000256" key="8">
    <source>
        <dbReference type="RuleBase" id="RU363041"/>
    </source>
</evidence>
<dbReference type="Pfam" id="PF01925">
    <property type="entry name" value="TauE"/>
    <property type="match status" value="1"/>
</dbReference>
<evidence type="ECO:0000313" key="10">
    <source>
        <dbReference type="Proteomes" id="UP000712673"/>
    </source>
</evidence>
<dbReference type="AlphaFoldDB" id="A0A937VY28"/>
<keyword evidence="5 8" id="KW-0812">Transmembrane</keyword>
<keyword evidence="6 8" id="KW-1133">Transmembrane helix</keyword>
<comment type="caution">
    <text evidence="9">The sequence shown here is derived from an EMBL/GenBank/DDBJ whole genome shotgun (WGS) entry which is preliminary data.</text>
</comment>
<comment type="similarity">
    <text evidence="2 8">Belongs to the 4-toluene sulfonate uptake permease (TSUP) (TC 2.A.102) family.</text>
</comment>
<feature type="transmembrane region" description="Helical" evidence="8">
    <location>
        <begin position="20"/>
        <end position="41"/>
    </location>
</feature>
<organism evidence="9 10">
    <name type="scientific">Tectimicrobiota bacterium</name>
    <dbReference type="NCBI Taxonomy" id="2528274"/>
    <lineage>
        <taxon>Bacteria</taxon>
        <taxon>Pseudomonadati</taxon>
        <taxon>Nitrospinota/Tectimicrobiota group</taxon>
        <taxon>Candidatus Tectimicrobiota</taxon>
    </lineage>
</organism>
<proteinExistence type="inferred from homology"/>
<comment type="subcellular location">
    <subcellularLocation>
        <location evidence="1 8">Cell membrane</location>
        <topology evidence="1 8">Multi-pass membrane protein</topology>
    </subcellularLocation>
</comment>
<dbReference type="GO" id="GO:0005886">
    <property type="term" value="C:plasma membrane"/>
    <property type="evidence" value="ECO:0007669"/>
    <property type="project" value="UniProtKB-SubCell"/>
</dbReference>
<dbReference type="EMBL" id="VGLS01000111">
    <property type="protein sequence ID" value="MBM3223218.1"/>
    <property type="molecule type" value="Genomic_DNA"/>
</dbReference>
<evidence type="ECO:0000313" key="9">
    <source>
        <dbReference type="EMBL" id="MBM3223218.1"/>
    </source>
</evidence>
<gene>
    <name evidence="9" type="ORF">FJZ47_05355</name>
</gene>
<sequence length="259" mass="27905">MYYGHACPMQAPGQRRQNVYLMDFVVLVGTALGSAVLGSVAGTGGTAVLLPVLVHYFGIQVAVPMVTLANCTANLSRVWLHWREVDGRVAAWFTLGSLPLSVLSTWIFTVTAPDILGRLLGASLLVIVLWRRLRPIPPKKRAPSWFLPLGIGFGFLNGLIASIGPLMAPFFLAYGLVKGSYIGTDALMTVFMQGTKLAVFGWTGFLTTPVLLYGGMLVPCMFAGALLGKGLLERLPTWIFTLVIELTLVIAGLDLLLRG</sequence>
<evidence type="ECO:0000256" key="4">
    <source>
        <dbReference type="ARBA" id="ARBA00022475"/>
    </source>
</evidence>
<dbReference type="Proteomes" id="UP000712673">
    <property type="component" value="Unassembled WGS sequence"/>
</dbReference>
<feature type="transmembrane region" description="Helical" evidence="8">
    <location>
        <begin position="47"/>
        <end position="68"/>
    </location>
</feature>
<feature type="transmembrane region" description="Helical" evidence="8">
    <location>
        <begin position="238"/>
        <end position="257"/>
    </location>
</feature>
<dbReference type="PANTHER" id="PTHR30269">
    <property type="entry name" value="TRANSMEMBRANE PROTEIN YFCA"/>
    <property type="match status" value="1"/>
</dbReference>
<evidence type="ECO:0000256" key="6">
    <source>
        <dbReference type="ARBA" id="ARBA00022989"/>
    </source>
</evidence>
<evidence type="ECO:0000256" key="3">
    <source>
        <dbReference type="ARBA" id="ARBA00022448"/>
    </source>
</evidence>
<keyword evidence="4 8" id="KW-1003">Cell membrane</keyword>
<evidence type="ECO:0000256" key="7">
    <source>
        <dbReference type="ARBA" id="ARBA00023136"/>
    </source>
</evidence>
<dbReference type="InterPro" id="IPR052017">
    <property type="entry name" value="TSUP"/>
</dbReference>
<dbReference type="PANTHER" id="PTHR30269:SF37">
    <property type="entry name" value="MEMBRANE TRANSPORTER PROTEIN"/>
    <property type="match status" value="1"/>
</dbReference>
<feature type="transmembrane region" description="Helical" evidence="8">
    <location>
        <begin position="199"/>
        <end position="226"/>
    </location>
</feature>
<evidence type="ECO:0000256" key="2">
    <source>
        <dbReference type="ARBA" id="ARBA00009142"/>
    </source>
</evidence>
<dbReference type="InterPro" id="IPR002781">
    <property type="entry name" value="TM_pro_TauE-like"/>
</dbReference>
<accession>A0A937VY28</accession>
<reference evidence="9" key="1">
    <citation type="submission" date="2019-03" db="EMBL/GenBank/DDBJ databases">
        <title>Lake Tanganyika Metagenome-Assembled Genomes (MAGs).</title>
        <authorList>
            <person name="Tran P."/>
        </authorList>
    </citation>
    <scope>NUCLEOTIDE SEQUENCE</scope>
    <source>
        <strain evidence="9">K_DeepCast_65m_m2_066</strain>
    </source>
</reference>
<evidence type="ECO:0000256" key="1">
    <source>
        <dbReference type="ARBA" id="ARBA00004651"/>
    </source>
</evidence>
<protein>
    <recommendedName>
        <fullName evidence="8">Probable membrane transporter protein</fullName>
    </recommendedName>
</protein>